<dbReference type="InterPro" id="IPR014729">
    <property type="entry name" value="Rossmann-like_a/b/a_fold"/>
</dbReference>
<evidence type="ECO:0000313" key="3">
    <source>
        <dbReference type="Proteomes" id="UP000549394"/>
    </source>
</evidence>
<dbReference type="InterPro" id="IPR006015">
    <property type="entry name" value="Universal_stress_UspA"/>
</dbReference>
<organism evidence="2 3">
    <name type="scientific">Dimorphilus gyrociliatus</name>
    <dbReference type="NCBI Taxonomy" id="2664684"/>
    <lineage>
        <taxon>Eukaryota</taxon>
        <taxon>Metazoa</taxon>
        <taxon>Spiralia</taxon>
        <taxon>Lophotrochozoa</taxon>
        <taxon>Annelida</taxon>
        <taxon>Polychaeta</taxon>
        <taxon>Polychaeta incertae sedis</taxon>
        <taxon>Dinophilidae</taxon>
        <taxon>Dimorphilus</taxon>
    </lineage>
</organism>
<accession>A0A7I8VST4</accession>
<sequence length="175" mass="19887">MGNFYSNQNSKTLQISAKNEPNVNNNNEQAVLIPVDCSEQAEAAFKWYYHHVHKPENIVRVLHCVDLNQSIIGHSKISVKDQMEKHGKEGKRALEKYQNIMRDNNIKGSVHFEMGHPGETVVKAAMRHNVSHIVMGTRGFGLIRRTILGSVSEYVIHHSQVPVTVVPKETTSWFF</sequence>
<proteinExistence type="predicted"/>
<dbReference type="OrthoDB" id="843225at2759"/>
<evidence type="ECO:0000259" key="1">
    <source>
        <dbReference type="Pfam" id="PF00582"/>
    </source>
</evidence>
<dbReference type="CDD" id="cd23659">
    <property type="entry name" value="USP_At3g01520-like"/>
    <property type="match status" value="1"/>
</dbReference>
<comment type="caution">
    <text evidence="2">The sequence shown here is derived from an EMBL/GenBank/DDBJ whole genome shotgun (WGS) entry which is preliminary data.</text>
</comment>
<dbReference type="PANTHER" id="PTHR46989">
    <property type="entry name" value="USP DOMAIN-CONTAINING PROTEIN"/>
    <property type="match status" value="1"/>
</dbReference>
<reference evidence="2 3" key="1">
    <citation type="submission" date="2020-08" db="EMBL/GenBank/DDBJ databases">
        <authorList>
            <person name="Hejnol A."/>
        </authorList>
    </citation>
    <scope>NUCLEOTIDE SEQUENCE [LARGE SCALE GENOMIC DNA]</scope>
</reference>
<dbReference type="Pfam" id="PF00582">
    <property type="entry name" value="Usp"/>
    <property type="match status" value="1"/>
</dbReference>
<name>A0A7I8VST4_9ANNE</name>
<dbReference type="EMBL" id="CAJFCJ010000009">
    <property type="protein sequence ID" value="CAD5118776.1"/>
    <property type="molecule type" value="Genomic_DNA"/>
</dbReference>
<dbReference type="InterPro" id="IPR006016">
    <property type="entry name" value="UspA"/>
</dbReference>
<keyword evidence="3" id="KW-1185">Reference proteome</keyword>
<dbReference type="SUPFAM" id="SSF52402">
    <property type="entry name" value="Adenine nucleotide alpha hydrolases-like"/>
    <property type="match status" value="1"/>
</dbReference>
<dbReference type="AlphaFoldDB" id="A0A7I8VST4"/>
<protein>
    <submittedName>
        <fullName evidence="2">DgyrCDS7454</fullName>
    </submittedName>
</protein>
<evidence type="ECO:0000313" key="2">
    <source>
        <dbReference type="EMBL" id="CAD5118776.1"/>
    </source>
</evidence>
<dbReference type="PRINTS" id="PR01438">
    <property type="entry name" value="UNVRSLSTRESS"/>
</dbReference>
<dbReference type="Proteomes" id="UP000549394">
    <property type="component" value="Unassembled WGS sequence"/>
</dbReference>
<dbReference type="PANTHER" id="PTHR46989:SF3">
    <property type="entry name" value="USPA DOMAIN-CONTAINING PROTEIN"/>
    <property type="match status" value="1"/>
</dbReference>
<dbReference type="Gene3D" id="3.40.50.620">
    <property type="entry name" value="HUPs"/>
    <property type="match status" value="1"/>
</dbReference>
<feature type="domain" description="UspA" evidence="1">
    <location>
        <begin position="30"/>
        <end position="167"/>
    </location>
</feature>
<gene>
    <name evidence="2" type="ORF">DGYR_LOCUS7098</name>
</gene>